<gene>
    <name evidence="2" type="ORF">BOTBODRAFT_39659</name>
</gene>
<dbReference type="AlphaFoldDB" id="A0A067M3D1"/>
<organism evidence="2 3">
    <name type="scientific">Botryobasidium botryosum (strain FD-172 SS1)</name>
    <dbReference type="NCBI Taxonomy" id="930990"/>
    <lineage>
        <taxon>Eukaryota</taxon>
        <taxon>Fungi</taxon>
        <taxon>Dikarya</taxon>
        <taxon>Basidiomycota</taxon>
        <taxon>Agaricomycotina</taxon>
        <taxon>Agaricomycetes</taxon>
        <taxon>Cantharellales</taxon>
        <taxon>Botryobasidiaceae</taxon>
        <taxon>Botryobasidium</taxon>
    </lineage>
</organism>
<name>A0A067M3D1_BOTB1</name>
<dbReference type="HOGENOM" id="CLU_2399395_0_0_1"/>
<reference evidence="3" key="1">
    <citation type="journal article" date="2014" name="Proc. Natl. Acad. Sci. U.S.A.">
        <title>Extensive sampling of basidiomycete genomes demonstrates inadequacy of the white-rot/brown-rot paradigm for wood decay fungi.</title>
        <authorList>
            <person name="Riley R."/>
            <person name="Salamov A.A."/>
            <person name="Brown D.W."/>
            <person name="Nagy L.G."/>
            <person name="Floudas D."/>
            <person name="Held B.W."/>
            <person name="Levasseur A."/>
            <person name="Lombard V."/>
            <person name="Morin E."/>
            <person name="Otillar R."/>
            <person name="Lindquist E.A."/>
            <person name="Sun H."/>
            <person name="LaButti K.M."/>
            <person name="Schmutz J."/>
            <person name="Jabbour D."/>
            <person name="Luo H."/>
            <person name="Baker S.E."/>
            <person name="Pisabarro A.G."/>
            <person name="Walton J.D."/>
            <person name="Blanchette R.A."/>
            <person name="Henrissat B."/>
            <person name="Martin F."/>
            <person name="Cullen D."/>
            <person name="Hibbett D.S."/>
            <person name="Grigoriev I.V."/>
        </authorList>
    </citation>
    <scope>NUCLEOTIDE SEQUENCE [LARGE SCALE GENOMIC DNA]</scope>
    <source>
        <strain evidence="3">FD-172 SS1</strain>
    </source>
</reference>
<feature type="region of interest" description="Disordered" evidence="1">
    <location>
        <begin position="1"/>
        <end position="40"/>
    </location>
</feature>
<sequence>MKDGGNNDDNDQRIHSHIVRGLNLTRTPPTPDNDAAHSRSGMRLTMRGIVSSAPGSCAVRGLQSTVRVRLTVGYWRVGNELVARIREAVNKDQ</sequence>
<protein>
    <submittedName>
        <fullName evidence="2">Uncharacterized protein</fullName>
    </submittedName>
</protein>
<proteinExistence type="predicted"/>
<evidence type="ECO:0000313" key="3">
    <source>
        <dbReference type="Proteomes" id="UP000027195"/>
    </source>
</evidence>
<feature type="compositionally biased region" description="Basic and acidic residues" evidence="1">
    <location>
        <begin position="1"/>
        <end position="14"/>
    </location>
</feature>
<evidence type="ECO:0000313" key="2">
    <source>
        <dbReference type="EMBL" id="KDQ06342.1"/>
    </source>
</evidence>
<dbReference type="InParanoid" id="A0A067M3D1"/>
<accession>A0A067M3D1</accession>
<evidence type="ECO:0000256" key="1">
    <source>
        <dbReference type="SAM" id="MobiDB-lite"/>
    </source>
</evidence>
<dbReference type="Proteomes" id="UP000027195">
    <property type="component" value="Unassembled WGS sequence"/>
</dbReference>
<dbReference type="EMBL" id="KL198140">
    <property type="protein sequence ID" value="KDQ06342.1"/>
    <property type="molecule type" value="Genomic_DNA"/>
</dbReference>
<keyword evidence="3" id="KW-1185">Reference proteome</keyword>